<protein>
    <submittedName>
        <fullName evidence="3">Uncharacterized protein</fullName>
    </submittedName>
</protein>
<gene>
    <name evidence="3" type="ORF">SPSK_02799</name>
</gene>
<sequence length="165" mass="17825">MERPWSGHGAFVEHLWVTTACLLQKVPLVLLCSPAPPCVNVWLRICTVSEEDPIKGISVESRYRAQCTTYSRREADDTQCLAAARVQSPHHSCIPSNVSGRVSATSSAANIFTTVSSSTARVSGYNNNKARARASSAMETRNMDVEEAGLTGEKSLSVATTGPRR</sequence>
<evidence type="ECO:0000313" key="3">
    <source>
        <dbReference type="EMBL" id="KJR86409.1"/>
    </source>
</evidence>
<feature type="region of interest" description="Disordered" evidence="1">
    <location>
        <begin position="131"/>
        <end position="165"/>
    </location>
</feature>
<reference evidence="3 4" key="2">
    <citation type="journal article" date="2015" name="Eukaryot. Cell">
        <title>Asexual propagation of a virulent clone complex in a human and feline outbreak of sporotrichosis.</title>
        <authorList>
            <person name="Teixeira Mde M."/>
            <person name="Rodrigues A.M."/>
            <person name="Tsui C.K."/>
            <person name="de Almeida L.G."/>
            <person name="Van Diepeningen A.D."/>
            <person name="van den Ende B.G."/>
            <person name="Fernandes G.F."/>
            <person name="Kano R."/>
            <person name="Hamelin R.C."/>
            <person name="Lopes-Bezerra L.M."/>
            <person name="Vasconcelos A.T."/>
            <person name="de Hoog S."/>
            <person name="de Camargo Z.P."/>
            <person name="Felipe M.S."/>
        </authorList>
    </citation>
    <scope>NUCLEOTIDE SEQUENCE [LARGE SCALE GENOMIC DNA]</scope>
    <source>
        <strain evidence="3 4">1099-18</strain>
    </source>
</reference>
<evidence type="ECO:0000313" key="4">
    <source>
        <dbReference type="Proteomes" id="UP000033710"/>
    </source>
</evidence>
<keyword evidence="2" id="KW-0732">Signal</keyword>
<dbReference type="AlphaFoldDB" id="A0A0F2MBD2"/>
<name>A0A0F2MBD2_SPOSC</name>
<dbReference type="VEuPathDB" id="FungiDB:SPSK_02799"/>
<comment type="caution">
    <text evidence="3">The sequence shown here is derived from an EMBL/GenBank/DDBJ whole genome shotgun (WGS) entry which is preliminary data.</text>
</comment>
<feature type="signal peptide" evidence="2">
    <location>
        <begin position="1"/>
        <end position="31"/>
    </location>
</feature>
<evidence type="ECO:0000256" key="2">
    <source>
        <dbReference type="SAM" id="SignalP"/>
    </source>
</evidence>
<organism evidence="3 4">
    <name type="scientific">Sporothrix schenckii 1099-18</name>
    <dbReference type="NCBI Taxonomy" id="1397361"/>
    <lineage>
        <taxon>Eukaryota</taxon>
        <taxon>Fungi</taxon>
        <taxon>Dikarya</taxon>
        <taxon>Ascomycota</taxon>
        <taxon>Pezizomycotina</taxon>
        <taxon>Sordariomycetes</taxon>
        <taxon>Sordariomycetidae</taxon>
        <taxon>Ophiostomatales</taxon>
        <taxon>Ophiostomataceae</taxon>
        <taxon>Sporothrix</taxon>
    </lineage>
</organism>
<dbReference type="RefSeq" id="XP_016589085.1">
    <property type="nucleotide sequence ID" value="XM_016729664.1"/>
</dbReference>
<dbReference type="KEGG" id="ssck:SPSK_02799"/>
<dbReference type="GeneID" id="27664941"/>
<evidence type="ECO:0000256" key="1">
    <source>
        <dbReference type="SAM" id="MobiDB-lite"/>
    </source>
</evidence>
<reference evidence="3 4" key="1">
    <citation type="journal article" date="2014" name="BMC Genomics">
        <title>Comparative genomics of the major fungal agents of human and animal Sporotrichosis: Sporothrix schenckii and Sporothrix brasiliensis.</title>
        <authorList>
            <person name="Teixeira M.M."/>
            <person name="de Almeida L.G."/>
            <person name="Kubitschek-Barreira P."/>
            <person name="Alves F.L."/>
            <person name="Kioshima E.S."/>
            <person name="Abadio A.K."/>
            <person name="Fernandes L."/>
            <person name="Derengowski L.S."/>
            <person name="Ferreira K.S."/>
            <person name="Souza R.C."/>
            <person name="Ruiz J.C."/>
            <person name="de Andrade N.C."/>
            <person name="Paes H.C."/>
            <person name="Nicola A.M."/>
            <person name="Albuquerque P."/>
            <person name="Gerber A.L."/>
            <person name="Martins V.P."/>
            <person name="Peconick L.D."/>
            <person name="Neto A.V."/>
            <person name="Chaucanez C.B."/>
            <person name="Silva P.A."/>
            <person name="Cunha O.L."/>
            <person name="de Oliveira F.F."/>
            <person name="dos Santos T.C."/>
            <person name="Barros A.L."/>
            <person name="Soares M.A."/>
            <person name="de Oliveira L.M."/>
            <person name="Marini M.M."/>
            <person name="Villalobos-Duno H."/>
            <person name="Cunha M.M."/>
            <person name="de Hoog S."/>
            <person name="da Silveira J.F."/>
            <person name="Henrissat B."/>
            <person name="Nino-Vega G.A."/>
            <person name="Cisalpino P.S."/>
            <person name="Mora-Montes H.M."/>
            <person name="Almeida S.R."/>
            <person name="Stajich J.E."/>
            <person name="Lopes-Bezerra L.M."/>
            <person name="Vasconcelos A.T."/>
            <person name="Felipe M.S."/>
        </authorList>
    </citation>
    <scope>NUCLEOTIDE SEQUENCE [LARGE SCALE GENOMIC DNA]</scope>
    <source>
        <strain evidence="3 4">1099-18</strain>
    </source>
</reference>
<proteinExistence type="predicted"/>
<dbReference type="Proteomes" id="UP000033710">
    <property type="component" value="Unassembled WGS sequence"/>
</dbReference>
<accession>A0A0F2MBD2</accession>
<dbReference type="EMBL" id="AXCR01000006">
    <property type="protein sequence ID" value="KJR86409.1"/>
    <property type="molecule type" value="Genomic_DNA"/>
</dbReference>
<feature type="chain" id="PRO_5002455077" evidence="2">
    <location>
        <begin position="32"/>
        <end position="165"/>
    </location>
</feature>